<name>A0ABW0EF87_9PSEU</name>
<dbReference type="EMBL" id="JBHSKF010000001">
    <property type="protein sequence ID" value="MFC5286052.1"/>
    <property type="molecule type" value="Genomic_DNA"/>
</dbReference>
<evidence type="ECO:0008006" key="3">
    <source>
        <dbReference type="Google" id="ProtNLM"/>
    </source>
</evidence>
<protein>
    <recommendedName>
        <fullName evidence="3">Scramblase</fullName>
    </recommendedName>
</protein>
<proteinExistence type="predicted"/>
<organism evidence="1 2">
    <name type="scientific">Actinokineospora guangxiensis</name>
    <dbReference type="NCBI Taxonomy" id="1490288"/>
    <lineage>
        <taxon>Bacteria</taxon>
        <taxon>Bacillati</taxon>
        <taxon>Actinomycetota</taxon>
        <taxon>Actinomycetes</taxon>
        <taxon>Pseudonocardiales</taxon>
        <taxon>Pseudonocardiaceae</taxon>
        <taxon>Actinokineospora</taxon>
    </lineage>
</organism>
<sequence length="180" mass="19165">MDLFSAPALLIEQDAGVRTSFFNTAYAVDVYDERGTLLARVRDRGGPGLKGVVRMVDEPGVTPYDLTVTLPDGREALGIRKGFHWLGGGQVTVTGPDGAPVGSLARKFASAIRLSDPAGRPLGDFTDVAAFHYGELAKRDGRRVRRNTLRLHPDQTGPTRLLAIAAGLANNVVSGRGNKA</sequence>
<comment type="caution">
    <text evidence="1">The sequence shown here is derived from an EMBL/GenBank/DDBJ whole genome shotgun (WGS) entry which is preliminary data.</text>
</comment>
<gene>
    <name evidence="1" type="ORF">ACFPM7_03240</name>
</gene>
<evidence type="ECO:0000313" key="2">
    <source>
        <dbReference type="Proteomes" id="UP001596157"/>
    </source>
</evidence>
<reference evidence="2" key="1">
    <citation type="journal article" date="2019" name="Int. J. Syst. Evol. Microbiol.">
        <title>The Global Catalogue of Microorganisms (GCM) 10K type strain sequencing project: providing services to taxonomists for standard genome sequencing and annotation.</title>
        <authorList>
            <consortium name="The Broad Institute Genomics Platform"/>
            <consortium name="The Broad Institute Genome Sequencing Center for Infectious Disease"/>
            <person name="Wu L."/>
            <person name="Ma J."/>
        </authorList>
    </citation>
    <scope>NUCLEOTIDE SEQUENCE [LARGE SCALE GENOMIC DNA]</scope>
    <source>
        <strain evidence="2">CCUG 59778</strain>
    </source>
</reference>
<evidence type="ECO:0000313" key="1">
    <source>
        <dbReference type="EMBL" id="MFC5286052.1"/>
    </source>
</evidence>
<dbReference type="Proteomes" id="UP001596157">
    <property type="component" value="Unassembled WGS sequence"/>
</dbReference>
<keyword evidence="2" id="KW-1185">Reference proteome</keyword>
<accession>A0ABW0EF87</accession>
<dbReference type="RefSeq" id="WP_378243550.1">
    <property type="nucleotide sequence ID" value="NZ_JBHSKF010000001.1"/>
</dbReference>